<keyword evidence="9" id="KW-1185">Reference proteome</keyword>
<evidence type="ECO:0000256" key="5">
    <source>
        <dbReference type="PROSITE-ProRule" id="PRU00108"/>
    </source>
</evidence>
<evidence type="ECO:0000256" key="1">
    <source>
        <dbReference type="ARBA" id="ARBA00004123"/>
    </source>
</evidence>
<dbReference type="InterPro" id="IPR017970">
    <property type="entry name" value="Homeobox_CS"/>
</dbReference>
<accession>A0A507EDR5</accession>
<reference evidence="8 9" key="1">
    <citation type="journal article" date="2019" name="Sci. Rep.">
        <title>Comparative genomics of chytrid fungi reveal insights into the obligate biotrophic and pathogenic lifestyle of Synchytrium endobioticum.</title>
        <authorList>
            <person name="van de Vossenberg B.T.L.H."/>
            <person name="Warris S."/>
            <person name="Nguyen H.D.T."/>
            <person name="van Gent-Pelzer M.P.E."/>
            <person name="Joly D.L."/>
            <person name="van de Geest H.C."/>
            <person name="Bonants P.J.M."/>
            <person name="Smith D.S."/>
            <person name="Levesque C.A."/>
            <person name="van der Lee T.A.J."/>
        </authorList>
    </citation>
    <scope>NUCLEOTIDE SEQUENCE [LARGE SCALE GENOMIC DNA]</scope>
    <source>
        <strain evidence="8 9">CBS 675.73</strain>
    </source>
</reference>
<name>A0A507EDR5_9FUNG</name>
<dbReference type="CDD" id="cd00086">
    <property type="entry name" value="homeodomain"/>
    <property type="match status" value="1"/>
</dbReference>
<dbReference type="SUPFAM" id="SSF46689">
    <property type="entry name" value="Homeodomain-like"/>
    <property type="match status" value="1"/>
</dbReference>
<dbReference type="SMART" id="SM00389">
    <property type="entry name" value="HOX"/>
    <property type="match status" value="1"/>
</dbReference>
<gene>
    <name evidence="8" type="ORF">CcCBS67573_g08935</name>
</gene>
<evidence type="ECO:0000256" key="3">
    <source>
        <dbReference type="ARBA" id="ARBA00023155"/>
    </source>
</evidence>
<feature type="domain" description="Homeobox" evidence="7">
    <location>
        <begin position="455"/>
        <end position="515"/>
    </location>
</feature>
<dbReference type="EMBL" id="QEAP01000668">
    <property type="protein sequence ID" value="TPX61270.1"/>
    <property type="molecule type" value="Genomic_DNA"/>
</dbReference>
<dbReference type="Pfam" id="PF00046">
    <property type="entry name" value="Homeodomain"/>
    <property type="match status" value="1"/>
</dbReference>
<dbReference type="GO" id="GO:0000978">
    <property type="term" value="F:RNA polymerase II cis-regulatory region sequence-specific DNA binding"/>
    <property type="evidence" value="ECO:0007669"/>
    <property type="project" value="TreeGrafter"/>
</dbReference>
<dbReference type="GO" id="GO:0000981">
    <property type="term" value="F:DNA-binding transcription factor activity, RNA polymerase II-specific"/>
    <property type="evidence" value="ECO:0007669"/>
    <property type="project" value="InterPro"/>
</dbReference>
<dbReference type="PANTHER" id="PTHR24324">
    <property type="entry name" value="HOMEOBOX PROTEIN HHEX"/>
    <property type="match status" value="1"/>
</dbReference>
<dbReference type="PROSITE" id="PS50071">
    <property type="entry name" value="HOMEOBOX_2"/>
    <property type="match status" value="1"/>
</dbReference>
<dbReference type="PROSITE" id="PS00027">
    <property type="entry name" value="HOMEOBOX_1"/>
    <property type="match status" value="1"/>
</dbReference>
<dbReference type="InterPro" id="IPR051000">
    <property type="entry name" value="Homeobox_DNA-bind_prot"/>
</dbReference>
<comment type="subcellular location">
    <subcellularLocation>
        <location evidence="1 5 6">Nucleus</location>
    </subcellularLocation>
</comment>
<keyword evidence="2 5" id="KW-0238">DNA-binding</keyword>
<dbReference type="Proteomes" id="UP000320333">
    <property type="component" value="Unassembled WGS sequence"/>
</dbReference>
<evidence type="ECO:0000259" key="7">
    <source>
        <dbReference type="PROSITE" id="PS50071"/>
    </source>
</evidence>
<feature type="DNA-binding region" description="Homeobox" evidence="5">
    <location>
        <begin position="457"/>
        <end position="516"/>
    </location>
</feature>
<comment type="caution">
    <text evidence="8">The sequence shown here is derived from an EMBL/GenBank/DDBJ whole genome shotgun (WGS) entry which is preliminary data.</text>
</comment>
<evidence type="ECO:0000256" key="6">
    <source>
        <dbReference type="RuleBase" id="RU000682"/>
    </source>
</evidence>
<evidence type="ECO:0000256" key="4">
    <source>
        <dbReference type="ARBA" id="ARBA00023242"/>
    </source>
</evidence>
<evidence type="ECO:0000256" key="2">
    <source>
        <dbReference type="ARBA" id="ARBA00023125"/>
    </source>
</evidence>
<dbReference type="OrthoDB" id="6159439at2759"/>
<dbReference type="InterPro" id="IPR009057">
    <property type="entry name" value="Homeodomain-like_sf"/>
</dbReference>
<dbReference type="GO" id="GO:0005634">
    <property type="term" value="C:nucleus"/>
    <property type="evidence" value="ECO:0007669"/>
    <property type="project" value="UniProtKB-SubCell"/>
</dbReference>
<sequence>MSFPAYHPNDFAAVALMDRRFSLPDFDYLSHQQHQHQQQPVFEYGTFDRRMSMPLGSSLQQFHFQSYAGIVSEGQQRMSSLPFTNQDTRYNSMAALNIPQIGETFELLTPISLPASETAAVATAAAGEPGIEPGTSRHLLQLINKPEPGLDLVAALPPNAFNSPDTSEATTTTTSRFKPTPAQLEFLMRVFEKNPFPSTALCVKIGAAMHRDAKNYLNSIHEQPEQQQVYSNDFMRRMSMPVLATHASQPFNLLSMTNTGFLPMPPMPPMQSLDVNNLLSDTLTRSPDMGFADFSAPPSPQMSAAMRQPRQHRYMSLPTNNLSMHAAAAVSQPLFDFETTRQQLEQIQELEFLSLLQGTSSMHSSSMHSSSMHSSMSYSMDDSMNMISPSLESPSQLSTPTDTPVSSPLISAAKAIHNKRNTKRDVTREEGFEILLAANPTSHEDLIARKAANEASDKPARFKPTDEELEVLSKIFQKNPFPSVAMRTKLAERMGLTIKQVQFWFQNRRQTMKLGGIHVIKPRKRPSATTRDRTECLERLSEESKFFYVDPALTLN</sequence>
<dbReference type="GO" id="GO:0030154">
    <property type="term" value="P:cell differentiation"/>
    <property type="evidence" value="ECO:0007669"/>
    <property type="project" value="TreeGrafter"/>
</dbReference>
<keyword evidence="4 5" id="KW-0539">Nucleus</keyword>
<evidence type="ECO:0000313" key="8">
    <source>
        <dbReference type="EMBL" id="TPX61270.1"/>
    </source>
</evidence>
<dbReference type="PANTHER" id="PTHR24324:SF5">
    <property type="entry name" value="HEMATOPOIETICALLY-EXPRESSED HOMEOBOX PROTEIN HHEX"/>
    <property type="match status" value="1"/>
</dbReference>
<organism evidence="8 9">
    <name type="scientific">Chytriomyces confervae</name>
    <dbReference type="NCBI Taxonomy" id="246404"/>
    <lineage>
        <taxon>Eukaryota</taxon>
        <taxon>Fungi</taxon>
        <taxon>Fungi incertae sedis</taxon>
        <taxon>Chytridiomycota</taxon>
        <taxon>Chytridiomycota incertae sedis</taxon>
        <taxon>Chytridiomycetes</taxon>
        <taxon>Chytridiales</taxon>
        <taxon>Chytriomycetaceae</taxon>
        <taxon>Chytriomyces</taxon>
    </lineage>
</organism>
<dbReference type="AlphaFoldDB" id="A0A507EDR5"/>
<proteinExistence type="predicted"/>
<dbReference type="Gene3D" id="1.10.10.60">
    <property type="entry name" value="Homeodomain-like"/>
    <property type="match status" value="1"/>
</dbReference>
<evidence type="ECO:0000313" key="9">
    <source>
        <dbReference type="Proteomes" id="UP000320333"/>
    </source>
</evidence>
<dbReference type="InterPro" id="IPR001356">
    <property type="entry name" value="HD"/>
</dbReference>
<protein>
    <recommendedName>
        <fullName evidence="7">Homeobox domain-containing protein</fullName>
    </recommendedName>
</protein>
<keyword evidence="3 5" id="KW-0371">Homeobox</keyword>